<feature type="compositionally biased region" description="Low complexity" evidence="2">
    <location>
        <begin position="571"/>
        <end position="594"/>
    </location>
</feature>
<proteinExistence type="predicted"/>
<keyword evidence="1" id="KW-0175">Coiled coil</keyword>
<accession>A0A8J4B4C8</accession>
<feature type="region of interest" description="Disordered" evidence="2">
    <location>
        <begin position="671"/>
        <end position="733"/>
    </location>
</feature>
<organism evidence="3 4">
    <name type="scientific">Volvox africanus</name>
    <dbReference type="NCBI Taxonomy" id="51714"/>
    <lineage>
        <taxon>Eukaryota</taxon>
        <taxon>Viridiplantae</taxon>
        <taxon>Chlorophyta</taxon>
        <taxon>core chlorophytes</taxon>
        <taxon>Chlorophyceae</taxon>
        <taxon>CS clade</taxon>
        <taxon>Chlamydomonadales</taxon>
        <taxon>Volvocaceae</taxon>
        <taxon>Volvox</taxon>
    </lineage>
</organism>
<feature type="region of interest" description="Disordered" evidence="2">
    <location>
        <begin position="333"/>
        <end position="357"/>
    </location>
</feature>
<evidence type="ECO:0000256" key="2">
    <source>
        <dbReference type="SAM" id="MobiDB-lite"/>
    </source>
</evidence>
<name>A0A8J4B4C8_9CHLO</name>
<feature type="compositionally biased region" description="Basic residues" evidence="2">
    <location>
        <begin position="1"/>
        <end position="11"/>
    </location>
</feature>
<protein>
    <submittedName>
        <fullName evidence="3">Uncharacterized protein</fullName>
    </submittedName>
</protein>
<feature type="region of interest" description="Disordered" evidence="2">
    <location>
        <begin position="942"/>
        <end position="992"/>
    </location>
</feature>
<feature type="region of interest" description="Disordered" evidence="2">
    <location>
        <begin position="1"/>
        <end position="49"/>
    </location>
</feature>
<feature type="compositionally biased region" description="Acidic residues" evidence="2">
    <location>
        <begin position="710"/>
        <end position="719"/>
    </location>
</feature>
<feature type="region of interest" description="Disordered" evidence="2">
    <location>
        <begin position="262"/>
        <end position="296"/>
    </location>
</feature>
<evidence type="ECO:0000313" key="4">
    <source>
        <dbReference type="Proteomes" id="UP000747399"/>
    </source>
</evidence>
<feature type="compositionally biased region" description="Low complexity" evidence="2">
    <location>
        <begin position="544"/>
        <end position="561"/>
    </location>
</feature>
<keyword evidence="4" id="KW-1185">Reference proteome</keyword>
<feature type="compositionally biased region" description="Low complexity" evidence="2">
    <location>
        <begin position="12"/>
        <end position="32"/>
    </location>
</feature>
<feature type="coiled-coil region" evidence="1">
    <location>
        <begin position="476"/>
        <end position="510"/>
    </location>
</feature>
<dbReference type="Proteomes" id="UP000747399">
    <property type="component" value="Unassembled WGS sequence"/>
</dbReference>
<feature type="compositionally biased region" description="Polar residues" evidence="2">
    <location>
        <begin position="595"/>
        <end position="609"/>
    </location>
</feature>
<feature type="region of interest" description="Disordered" evidence="2">
    <location>
        <begin position="63"/>
        <end position="84"/>
    </location>
</feature>
<feature type="compositionally biased region" description="Polar residues" evidence="2">
    <location>
        <begin position="63"/>
        <end position="83"/>
    </location>
</feature>
<feature type="compositionally biased region" description="Low complexity" evidence="2">
    <location>
        <begin position="188"/>
        <end position="201"/>
    </location>
</feature>
<sequence length="1065" mass="108722">MGRLSFKRKSKTSSPTAPSPGELSGSPSSVPEQGNGDAHLAASCNASPTSGVVKDATVYKSFSTPAKASRSSVGHGSGNNNADSKMFTEQLHRLRTRLQSVVQGVRDVAQSLDEPHSLISNVRDQLQTRQEAAAARRNAAPALAAGVAERENAAIATAGPVTVGVSAGATGAVQTGVSAATQTATPLSRTSSHGSRNGSSLLRSNNGVVAVMEESLFAPAASVSSSPHDVAALMAPEGSTTFADDDVSRSANLSVKARVAEVERRSRSSGGMSEPLPGLAGPMPPSGASAEGALQRSSTATALLPVARSFGNGRRGSGAAGAEEAIYADSPMRGFSPGLLPPGSPKKATPVGSRPNSGTWRPIIVPPAALAPSMAGTAAATESKSHLLMSSDPVSRNPSGGGAWDATAALAAADIIAADAAELLGSGDDSLLAATANPAAAAAYLREHPETLRELWTLRARVRAQESEMTSMVMQLSNKNAQLDQAQISLQTKERELAAITQRLTAVLAKLQSFQAAHSQEAQQQDQVRRASAGGSGVVGGVHGSSHAPAAPAATTPPAAASLPDRRDDAVSAPAAAEAAAAKAGSSAALPASSTPQTPLRNAPPASSSASVMINTSHFAAAKAALQAEAEAAVVAAAGPSRAPRNTPSVGASAATSTAASAAASATASAVASATSSPENPQGGPRGTLEVSLPPPPSVRAPLDSNSQVLEEEEVEEAAAGEANARAHESGGSGHVADAATAVVSSTFTRSAAAATATATPLSVRSPPSPSVAVAGTGRCVRAVTSPSGPDVPSSATSEPATAPPGAEAATAVHSAEVNAVLRELSEVRGRVQAQESDLASMMEQLSTKTAQLDQAHSTLQDKERQLQEVAQRLESAIAQSRNVVHESQPQTQIQRLRNGGLLRLLLLQLGPSLACIGLLLRDKAVQQRLQQLPGRFRMGRSRPVTELLLPSPPPSNKSQPELNGHRLRLPSPRRHVPTPKAPQLEPEQRPASRVMRAVAAVAAAARVRPAGAHRSRNIALRPTSSATPDPLTSAGVEDRTPWSTECKSQWCKIIRPPRQEAVYY</sequence>
<dbReference type="EMBL" id="BNCO01000016">
    <property type="protein sequence ID" value="GIL53857.1"/>
    <property type="molecule type" value="Genomic_DNA"/>
</dbReference>
<dbReference type="AlphaFoldDB" id="A0A8J4B4C8"/>
<feature type="compositionally biased region" description="Gly residues" evidence="2">
    <location>
        <begin position="534"/>
        <end position="543"/>
    </location>
</feature>
<feature type="compositionally biased region" description="Low complexity" evidence="2">
    <location>
        <begin position="793"/>
        <end position="807"/>
    </location>
</feature>
<gene>
    <name evidence="3" type="ORF">Vafri_9489</name>
</gene>
<feature type="region of interest" description="Disordered" evidence="2">
    <location>
        <begin position="520"/>
        <end position="609"/>
    </location>
</feature>
<feature type="region of interest" description="Disordered" evidence="2">
    <location>
        <begin position="1014"/>
        <end position="1040"/>
    </location>
</feature>
<evidence type="ECO:0000256" key="1">
    <source>
        <dbReference type="SAM" id="Coils"/>
    </source>
</evidence>
<comment type="caution">
    <text evidence="3">The sequence shown here is derived from an EMBL/GenBank/DDBJ whole genome shotgun (WGS) entry which is preliminary data.</text>
</comment>
<feature type="region of interest" description="Disordered" evidence="2">
    <location>
        <begin position="782"/>
        <end position="807"/>
    </location>
</feature>
<reference evidence="3" key="1">
    <citation type="journal article" date="2021" name="Proc. Natl. Acad. Sci. U.S.A.">
        <title>Three genomes in the algal genus Volvox reveal the fate of a haploid sex-determining region after a transition to homothallism.</title>
        <authorList>
            <person name="Yamamoto K."/>
            <person name="Hamaji T."/>
            <person name="Kawai-Toyooka H."/>
            <person name="Matsuzaki R."/>
            <person name="Takahashi F."/>
            <person name="Nishimura Y."/>
            <person name="Kawachi M."/>
            <person name="Noguchi H."/>
            <person name="Minakuchi Y."/>
            <person name="Umen J.G."/>
            <person name="Toyoda A."/>
            <person name="Nozaki H."/>
        </authorList>
    </citation>
    <scope>NUCLEOTIDE SEQUENCE</scope>
    <source>
        <strain evidence="3">NIES-3780</strain>
    </source>
</reference>
<feature type="region of interest" description="Disordered" evidence="2">
    <location>
        <begin position="181"/>
        <end position="201"/>
    </location>
</feature>
<feature type="coiled-coil region" evidence="1">
    <location>
        <begin position="846"/>
        <end position="884"/>
    </location>
</feature>
<evidence type="ECO:0000313" key="3">
    <source>
        <dbReference type="EMBL" id="GIL53857.1"/>
    </source>
</evidence>
<feature type="compositionally biased region" description="Basic residues" evidence="2">
    <location>
        <begin position="966"/>
        <end position="978"/>
    </location>
</feature>